<dbReference type="SUPFAM" id="SSF109604">
    <property type="entry name" value="HD-domain/PDEase-like"/>
    <property type="match status" value="1"/>
</dbReference>
<organism evidence="3 4">
    <name type="scientific">Pseudomonas antarctica</name>
    <dbReference type="NCBI Taxonomy" id="219572"/>
    <lineage>
        <taxon>Bacteria</taxon>
        <taxon>Pseudomonadati</taxon>
        <taxon>Pseudomonadota</taxon>
        <taxon>Gammaproteobacteria</taxon>
        <taxon>Pseudomonadales</taxon>
        <taxon>Pseudomonadaceae</taxon>
        <taxon>Pseudomonas</taxon>
    </lineage>
</organism>
<evidence type="ECO:0000259" key="1">
    <source>
        <dbReference type="PROSITE" id="PS51833"/>
    </source>
</evidence>
<dbReference type="PROSITE" id="PS51833">
    <property type="entry name" value="HDOD"/>
    <property type="match status" value="1"/>
</dbReference>
<dbReference type="Proteomes" id="UP000748067">
    <property type="component" value="Unassembled WGS sequence"/>
</dbReference>
<accession>A0A1G9UTG2</accession>
<protein>
    <submittedName>
        <fullName evidence="2">HDOD domain protein</fullName>
    </submittedName>
    <submittedName>
        <fullName evidence="3">HDOD domain-containing protein</fullName>
    </submittedName>
</protein>
<evidence type="ECO:0000313" key="3">
    <source>
        <dbReference type="EMBL" id="SDM63196.1"/>
    </source>
</evidence>
<dbReference type="AlphaFoldDB" id="A0A1G9UTG2"/>
<dbReference type="EMBL" id="JXDI01000001">
    <property type="protein sequence ID" value="KAF2408460.1"/>
    <property type="molecule type" value="Genomic_DNA"/>
</dbReference>
<reference evidence="3 4" key="2">
    <citation type="submission" date="2016-10" db="EMBL/GenBank/DDBJ databases">
        <authorList>
            <person name="de Groot N.N."/>
        </authorList>
    </citation>
    <scope>NUCLEOTIDE SEQUENCE [LARGE SCALE GENOMIC DNA]</scope>
    <source>
        <strain evidence="3 4">BS2772</strain>
    </source>
</reference>
<reference evidence="2 5" key="1">
    <citation type="submission" date="2015-01" db="EMBL/GenBank/DDBJ databases">
        <title>Genome Sequence of Pseudomonas antarctica CMS 35.</title>
        <authorList>
            <person name="Voget S."/>
            <person name="Chow J."/>
            <person name="Daniel R."/>
            <person name="Streit W."/>
        </authorList>
    </citation>
    <scope>NUCLEOTIDE SEQUENCE [LARGE SCALE GENOMIC DNA]</scope>
    <source>
        <strain evidence="2 5">CMS 35</strain>
    </source>
</reference>
<gene>
    <name evidence="2" type="ORF">PSAN_08560</name>
    <name evidence="3" type="ORF">SAMN04490179_0186</name>
</gene>
<proteinExistence type="predicted"/>
<dbReference type="InterPro" id="IPR013976">
    <property type="entry name" value="HDOD"/>
</dbReference>
<evidence type="ECO:0000313" key="5">
    <source>
        <dbReference type="Proteomes" id="UP000748067"/>
    </source>
</evidence>
<feature type="domain" description="HDOD" evidence="1">
    <location>
        <begin position="40"/>
        <end position="232"/>
    </location>
</feature>
<dbReference type="Pfam" id="PF08668">
    <property type="entry name" value="HDOD"/>
    <property type="match status" value="1"/>
</dbReference>
<sequence length="524" mass="58499">MGVLNASDDRAPIMAIETTVPSTKPTTLAAWIKHLDDVLLPVPQTSHERVCKAIRDSRSSLRDIAELMQHSPALVLSVMREANSQAHGSLSGPAENLEVALNRLGLKRAEELLARLPSVPEKDIPVALRQLLLVSQHASQQANGLFASRLARLWQDIHWGSLLFLSPLWPMAVAYPKLLEEWELRVIHKGQSARKVEQELFGVRLLALCLGLTEAWHLPIWVSQGYNLLLSEQRLLVKALRIAREDDALRHQQLLDAEPNLRRWLNQPANTVLLAHGLAMSAQESWTCPHTERWQYLTALYLQDPLSDVQQQVHQQAVTSARTTLMPDLWHPALSLIWPWHVQKIHRGLLPAAPPTAEALAVWRKRCTELLVEPSRFANAMHLTTCAREALVASGMQRVLLFMADRALSTLRVHQADGLPKDAANLSLDVVNSTLLQRLLEKSAQVRLTPDNHAQFSALLPPTLRRLFNGEHLLLRSLSCNGKVVMLMVADQGGGPFSETTVQAFGKTAQCIEKALYSFTNRSA</sequence>
<keyword evidence="5" id="KW-1185">Reference proteome</keyword>
<evidence type="ECO:0000313" key="2">
    <source>
        <dbReference type="EMBL" id="KAF2408460.1"/>
    </source>
</evidence>
<dbReference type="InterPro" id="IPR029016">
    <property type="entry name" value="GAF-like_dom_sf"/>
</dbReference>
<dbReference type="Gene3D" id="3.30.450.40">
    <property type="match status" value="1"/>
</dbReference>
<evidence type="ECO:0000313" key="4">
    <source>
        <dbReference type="Proteomes" id="UP000182470"/>
    </source>
</evidence>
<name>A0A1G9UTG2_9PSED</name>
<dbReference type="EMBL" id="LT629704">
    <property type="protein sequence ID" value="SDM63196.1"/>
    <property type="molecule type" value="Genomic_DNA"/>
</dbReference>
<dbReference type="Proteomes" id="UP000182470">
    <property type="component" value="Chromosome I"/>
</dbReference>
<dbReference type="Gene3D" id="1.10.3210.10">
    <property type="entry name" value="Hypothetical protein af1432"/>
    <property type="match status" value="1"/>
</dbReference>